<keyword evidence="3" id="KW-1185">Reference proteome</keyword>
<dbReference type="RefSeq" id="WP_128626790.1">
    <property type="nucleotide sequence ID" value="NZ_RKST01000008.1"/>
</dbReference>
<gene>
    <name evidence="2" type="ORF">EET67_09905</name>
</gene>
<dbReference type="AlphaFoldDB" id="A0A432V707"/>
<dbReference type="InterPro" id="IPR011928">
    <property type="entry name" value="Phage_phiJL001_Gp84"/>
</dbReference>
<protein>
    <submittedName>
        <fullName evidence="2">DUF2163 domain-containing protein</fullName>
    </submittedName>
</protein>
<dbReference type="Pfam" id="PF09356">
    <property type="entry name" value="Phage_BR0599"/>
    <property type="match status" value="1"/>
</dbReference>
<proteinExistence type="predicted"/>
<dbReference type="EMBL" id="RKST01000008">
    <property type="protein sequence ID" value="RUM97919.1"/>
    <property type="molecule type" value="Genomic_DNA"/>
</dbReference>
<comment type="caution">
    <text evidence="2">The sequence shown here is derived from an EMBL/GenBank/DDBJ whole genome shotgun (WGS) entry which is preliminary data.</text>
</comment>
<dbReference type="InterPro" id="IPR018964">
    <property type="entry name" value="Phage_phiJL001_Gp84_C"/>
</dbReference>
<dbReference type="Proteomes" id="UP000281647">
    <property type="component" value="Unassembled WGS sequence"/>
</dbReference>
<evidence type="ECO:0000313" key="2">
    <source>
        <dbReference type="EMBL" id="RUM97919.1"/>
    </source>
</evidence>
<evidence type="ECO:0000259" key="1">
    <source>
        <dbReference type="Pfam" id="PF09356"/>
    </source>
</evidence>
<organism evidence="2 3">
    <name type="scientific">Borborobacter arsenicus</name>
    <dbReference type="NCBI Taxonomy" id="1851146"/>
    <lineage>
        <taxon>Bacteria</taxon>
        <taxon>Pseudomonadati</taxon>
        <taxon>Pseudomonadota</taxon>
        <taxon>Alphaproteobacteria</taxon>
        <taxon>Hyphomicrobiales</taxon>
        <taxon>Phyllobacteriaceae</taxon>
        <taxon>Borborobacter</taxon>
    </lineage>
</organism>
<feature type="domain" description="Bacteriophage phiJL001 Gp84 C-terminal" evidence="1">
    <location>
        <begin position="196"/>
        <end position="271"/>
    </location>
</feature>
<dbReference type="NCBIfam" id="TIGR02218">
    <property type="entry name" value="phg_TIGR02218"/>
    <property type="match status" value="1"/>
</dbReference>
<dbReference type="OrthoDB" id="1633386at2"/>
<dbReference type="Pfam" id="PF09931">
    <property type="entry name" value="Phage_phiJL001_Gp84_N"/>
    <property type="match status" value="1"/>
</dbReference>
<reference evidence="2 3" key="1">
    <citation type="submission" date="2018-11" db="EMBL/GenBank/DDBJ databases">
        <title>Pseudaminobacter arsenicus sp. nov., an arsenic-resistant bacterium isolated from arsenic-rich aquifers.</title>
        <authorList>
            <person name="Mu Y."/>
        </authorList>
    </citation>
    <scope>NUCLEOTIDE SEQUENCE [LARGE SCALE GENOMIC DNA]</scope>
    <source>
        <strain evidence="2 3">CB3</strain>
    </source>
</reference>
<sequence>MRSWSPTLTAMLAGEEVTRCYLIELDNGITPIVRLTNHDATMTVGADVFEASPGFDVTRISIQNGGNPAGLDIALPFDGDGPIYTDHVKAGAWRGATVTVWIADFTNPVDREVIVQGFIGLTDYTDRLAGRIEVVTKADALADLVLLTVQTKCPFEFGGPRCGVNLAPYTVTGTVATVISRSRFTITVSNPSGLNFLHGSITFTSGANAGAKRQVRNWIAGTGMVELVTGFPFDIEPGDAFSIHAGCALTRPACAFYNNENRFGGFDKTPGDMLGAG</sequence>
<accession>A0A432V707</accession>
<name>A0A432V707_9HYPH</name>
<evidence type="ECO:0000313" key="3">
    <source>
        <dbReference type="Proteomes" id="UP000281647"/>
    </source>
</evidence>